<dbReference type="Pfam" id="PF20209">
    <property type="entry name" value="DUF6570"/>
    <property type="match status" value="1"/>
</dbReference>
<evidence type="ECO:0000259" key="1">
    <source>
        <dbReference type="Pfam" id="PF20209"/>
    </source>
</evidence>
<dbReference type="EMBL" id="CP090165">
    <property type="protein sequence ID" value="UJO14700.1"/>
    <property type="molecule type" value="Genomic_DNA"/>
</dbReference>
<keyword evidence="3" id="KW-1185">Reference proteome</keyword>
<organism evidence="2 3">
    <name type="scientific">Passalora fulva</name>
    <name type="common">Tomato leaf mold</name>
    <name type="synonym">Cladosporium fulvum</name>
    <dbReference type="NCBI Taxonomy" id="5499"/>
    <lineage>
        <taxon>Eukaryota</taxon>
        <taxon>Fungi</taxon>
        <taxon>Dikarya</taxon>
        <taxon>Ascomycota</taxon>
        <taxon>Pezizomycotina</taxon>
        <taxon>Dothideomycetes</taxon>
        <taxon>Dothideomycetidae</taxon>
        <taxon>Mycosphaerellales</taxon>
        <taxon>Mycosphaerellaceae</taxon>
        <taxon>Fulvia</taxon>
    </lineage>
</organism>
<sequence>MQLIYDAGHEPDDIDGDAQMADAFEPSDQHQVCKRCRHGRDSAKGLGDPFLMSAANHMNPSLGPAAWDLPAITQIEEQLIAIVHVFCTTWVVGGPLGQHKYKGNVIHFLREVGRVYKELPLIPTEVTDVILRPSETDQAQGRMFAREFTVRCAVVAKWLDHLKNRHPLYRDVVINPDRIRELPEDGNVLEMGLCNTSAMDGDNDEVPAMNTS</sequence>
<dbReference type="GeneID" id="71988330"/>
<dbReference type="Proteomes" id="UP000756132">
    <property type="component" value="Chromosome 3"/>
</dbReference>
<evidence type="ECO:0000313" key="2">
    <source>
        <dbReference type="EMBL" id="UJO14700.1"/>
    </source>
</evidence>
<dbReference type="InterPro" id="IPR046700">
    <property type="entry name" value="DUF6570"/>
</dbReference>
<name>A0A9Q8P622_PASFU</name>
<dbReference type="AlphaFoldDB" id="A0A9Q8P622"/>
<evidence type="ECO:0000313" key="3">
    <source>
        <dbReference type="Proteomes" id="UP000756132"/>
    </source>
</evidence>
<dbReference type="OrthoDB" id="3796230at2759"/>
<reference evidence="2" key="2">
    <citation type="journal article" date="2022" name="Microb. Genom.">
        <title>A chromosome-scale genome assembly of the tomato pathogen Cladosporium fulvum reveals a compartmentalized genome architecture and the presence of a dispensable chromosome.</title>
        <authorList>
            <person name="Zaccaron A.Z."/>
            <person name="Chen L.H."/>
            <person name="Samaras A."/>
            <person name="Stergiopoulos I."/>
        </authorList>
    </citation>
    <scope>NUCLEOTIDE SEQUENCE</scope>
    <source>
        <strain evidence="2">Race5_Kim</strain>
    </source>
</reference>
<feature type="domain" description="DUF6570" evidence="1">
    <location>
        <begin position="49"/>
        <end position="179"/>
    </location>
</feature>
<protein>
    <recommendedName>
        <fullName evidence="1">DUF6570 domain-containing protein</fullName>
    </recommendedName>
</protein>
<accession>A0A9Q8P622</accession>
<reference evidence="2" key="1">
    <citation type="submission" date="2021-12" db="EMBL/GenBank/DDBJ databases">
        <authorList>
            <person name="Zaccaron A."/>
            <person name="Stergiopoulos I."/>
        </authorList>
    </citation>
    <scope>NUCLEOTIDE SEQUENCE</scope>
    <source>
        <strain evidence="2">Race5_Kim</strain>
    </source>
</reference>
<gene>
    <name evidence="2" type="ORF">CLAFUR5_08452</name>
</gene>
<proteinExistence type="predicted"/>
<dbReference type="KEGG" id="ffu:CLAFUR5_08452"/>
<dbReference type="RefSeq" id="XP_047759066.1">
    <property type="nucleotide sequence ID" value="XM_047907600.1"/>
</dbReference>